<sequence length="438" mass="47179">MNAVSPPTDALVAPLTAIEQMIARRQLAEAAQQLNVLVRQAPGDARIYLMGSRLAEASGNAKGGVDAARRAVEAAPAWSVAVTELALALARANQFTEAIAMAEKAVQLDGDNPALLARVIDVAHRAQHLDLALAWLTRAAVLSPDNIAIKRLVARDLRMKHRHAEALAAYSAILQAKPEDTDARLGRLQTALAMDDNAAAQQDAAALLAADPANTTFQFWAAVAQGETPQHQPAEMVTHLYDGFADLYEQHVMGTLKYKLPELAASRVLQWYPDRKLNVLDLGCGTGLLGVYLGRINGAMVGVDLSRPMIDQAVRRNVYDKFHQVDLLEALEATPEALYDVIAALDVFIYAGALEIAVKDAHRILKPGGRLVLSCESAAEGEPDMVLRSSLRYAHQRAAVEAQCKAAGFAEVEIESVTVREEDRAPVEGFLVVARKAG</sequence>
<gene>
    <name evidence="2" type="ORF">FN976_26015</name>
</gene>
<dbReference type="Proteomes" id="UP000318199">
    <property type="component" value="Unassembled WGS sequence"/>
</dbReference>
<dbReference type="AlphaFoldDB" id="A0A562ZHC6"/>
<dbReference type="InterPro" id="IPR029063">
    <property type="entry name" value="SAM-dependent_MTases_sf"/>
</dbReference>
<name>A0A562ZHC6_9BURK</name>
<organism evidence="2 3">
    <name type="scientific">Caenimonas sedimenti</name>
    <dbReference type="NCBI Taxonomy" id="2596921"/>
    <lineage>
        <taxon>Bacteria</taxon>
        <taxon>Pseudomonadati</taxon>
        <taxon>Pseudomonadota</taxon>
        <taxon>Betaproteobacteria</taxon>
        <taxon>Burkholderiales</taxon>
        <taxon>Comamonadaceae</taxon>
        <taxon>Caenimonas</taxon>
    </lineage>
</organism>
<dbReference type="EMBL" id="VOBQ01000024">
    <property type="protein sequence ID" value="TWO66990.1"/>
    <property type="molecule type" value="Genomic_DNA"/>
</dbReference>
<dbReference type="GO" id="GO:0008168">
    <property type="term" value="F:methyltransferase activity"/>
    <property type="evidence" value="ECO:0007669"/>
    <property type="project" value="UniProtKB-KW"/>
</dbReference>
<comment type="caution">
    <text evidence="2">The sequence shown here is derived from an EMBL/GenBank/DDBJ whole genome shotgun (WGS) entry which is preliminary data.</text>
</comment>
<dbReference type="InterPro" id="IPR019734">
    <property type="entry name" value="TPR_rpt"/>
</dbReference>
<evidence type="ECO:0000313" key="3">
    <source>
        <dbReference type="Proteomes" id="UP000318199"/>
    </source>
</evidence>
<dbReference type="CDD" id="cd02440">
    <property type="entry name" value="AdoMet_MTases"/>
    <property type="match status" value="1"/>
</dbReference>
<dbReference type="Gene3D" id="1.25.40.10">
    <property type="entry name" value="Tetratricopeptide repeat domain"/>
    <property type="match status" value="2"/>
</dbReference>
<keyword evidence="2" id="KW-0489">Methyltransferase</keyword>
<dbReference type="Gene3D" id="3.40.50.150">
    <property type="entry name" value="Vaccinia Virus protein VP39"/>
    <property type="match status" value="1"/>
</dbReference>
<dbReference type="SMART" id="SM00028">
    <property type="entry name" value="TPR"/>
    <property type="match status" value="3"/>
</dbReference>
<reference evidence="2 3" key="1">
    <citation type="submission" date="2019-07" db="EMBL/GenBank/DDBJ databases">
        <title>Caenimonas sedimenti sp. nov., isolated from activated sludge.</title>
        <authorList>
            <person name="Xu J."/>
        </authorList>
    </citation>
    <scope>NUCLEOTIDE SEQUENCE [LARGE SCALE GENOMIC DNA]</scope>
    <source>
        <strain evidence="2 3">HX-9-20</strain>
    </source>
</reference>
<dbReference type="SUPFAM" id="SSF53335">
    <property type="entry name" value="S-adenosyl-L-methionine-dependent methyltransferases"/>
    <property type="match status" value="1"/>
</dbReference>
<keyword evidence="2" id="KW-0808">Transferase</keyword>
<dbReference type="Pfam" id="PF14559">
    <property type="entry name" value="TPR_19"/>
    <property type="match status" value="1"/>
</dbReference>
<dbReference type="InterPro" id="IPR013217">
    <property type="entry name" value="Methyltransf_12"/>
</dbReference>
<evidence type="ECO:0000313" key="2">
    <source>
        <dbReference type="EMBL" id="TWO66990.1"/>
    </source>
</evidence>
<keyword evidence="3" id="KW-1185">Reference proteome</keyword>
<dbReference type="InterPro" id="IPR011990">
    <property type="entry name" value="TPR-like_helical_dom_sf"/>
</dbReference>
<proteinExistence type="predicted"/>
<protein>
    <submittedName>
        <fullName evidence="2">Methyltransferase domain-containing protein</fullName>
    </submittedName>
</protein>
<dbReference type="RefSeq" id="WP_145896457.1">
    <property type="nucleotide sequence ID" value="NZ_VOBQ01000024.1"/>
</dbReference>
<dbReference type="Pfam" id="PF08242">
    <property type="entry name" value="Methyltransf_12"/>
    <property type="match status" value="1"/>
</dbReference>
<dbReference type="OrthoDB" id="9809392at2"/>
<dbReference type="PANTHER" id="PTHR43861:SF1">
    <property type="entry name" value="TRANS-ACONITATE 2-METHYLTRANSFERASE"/>
    <property type="match status" value="1"/>
</dbReference>
<accession>A0A562ZHC6</accession>
<feature type="domain" description="Methyltransferase type 12" evidence="1">
    <location>
        <begin position="280"/>
        <end position="371"/>
    </location>
</feature>
<evidence type="ECO:0000259" key="1">
    <source>
        <dbReference type="Pfam" id="PF08242"/>
    </source>
</evidence>
<dbReference type="PANTHER" id="PTHR43861">
    <property type="entry name" value="TRANS-ACONITATE 2-METHYLTRANSFERASE-RELATED"/>
    <property type="match status" value="1"/>
</dbReference>
<dbReference type="GO" id="GO:0032259">
    <property type="term" value="P:methylation"/>
    <property type="evidence" value="ECO:0007669"/>
    <property type="project" value="UniProtKB-KW"/>
</dbReference>
<dbReference type="SUPFAM" id="SSF48452">
    <property type="entry name" value="TPR-like"/>
    <property type="match status" value="1"/>
</dbReference>